<dbReference type="SUPFAM" id="SSF46689">
    <property type="entry name" value="Homeodomain-like"/>
    <property type="match status" value="1"/>
</dbReference>
<comment type="similarity">
    <text evidence="1 5">Belongs to the RAP1 family.</text>
</comment>
<feature type="region of interest" description="Disordered" evidence="6">
    <location>
        <begin position="80"/>
        <end position="109"/>
    </location>
</feature>
<dbReference type="PANTHER" id="PTHR16466">
    <property type="entry name" value="TELOMERE REPEAT-BINDING FACTOR 2-INTERACTING PROTEIN 1"/>
    <property type="match status" value="1"/>
</dbReference>
<evidence type="ECO:0000256" key="1">
    <source>
        <dbReference type="ARBA" id="ARBA00010467"/>
    </source>
</evidence>
<protein>
    <recommendedName>
        <fullName evidence="5">DNA-binding protein RAP1</fullName>
    </recommendedName>
</protein>
<comment type="caution">
    <text evidence="8">The sequence shown here is derived from an EMBL/GenBank/DDBJ whole genome shotgun (WGS) entry which is preliminary data.</text>
</comment>
<dbReference type="SUPFAM" id="SSF52113">
    <property type="entry name" value="BRCT domain"/>
    <property type="match status" value="1"/>
</dbReference>
<comment type="function">
    <text evidence="5">Involved in the regulation of telomere length, clustering and has a specific role in telomere position effect (TPE).</text>
</comment>
<dbReference type="PANTHER" id="PTHR16466:SF6">
    <property type="entry name" value="TELOMERIC REPEAT-BINDING FACTOR 2-INTERACTING PROTEIN 1"/>
    <property type="match status" value="1"/>
</dbReference>
<dbReference type="Gene3D" id="1.10.10.60">
    <property type="entry name" value="Homeodomain-like"/>
    <property type="match status" value="1"/>
</dbReference>
<dbReference type="Proteomes" id="UP001583186">
    <property type="component" value="Unassembled WGS sequence"/>
</dbReference>
<dbReference type="Pfam" id="PF16589">
    <property type="entry name" value="BRCT_2"/>
    <property type="match status" value="1"/>
</dbReference>
<evidence type="ECO:0000256" key="2">
    <source>
        <dbReference type="ARBA" id="ARBA00022454"/>
    </source>
</evidence>
<evidence type="ECO:0000256" key="4">
    <source>
        <dbReference type="ARBA" id="ARBA00023242"/>
    </source>
</evidence>
<reference evidence="8 9" key="1">
    <citation type="journal article" date="2024" name="IMA Fungus">
        <title>IMA Genome - F19 : A genome assembly and annotation guide to empower mycologists, including annotated draft genome sequences of Ceratocystis pirilliformis, Diaporthe australafricana, Fusarium ophioides, Paecilomyces lecythidis, and Sporothrix stenoceras.</title>
        <authorList>
            <person name="Aylward J."/>
            <person name="Wilson A.M."/>
            <person name="Visagie C.M."/>
            <person name="Spraker J."/>
            <person name="Barnes I."/>
            <person name="Buitendag C."/>
            <person name="Ceriani C."/>
            <person name="Del Mar Angel L."/>
            <person name="du Plessis D."/>
            <person name="Fuchs T."/>
            <person name="Gasser K."/>
            <person name="Kramer D."/>
            <person name="Li W."/>
            <person name="Munsamy K."/>
            <person name="Piso A."/>
            <person name="Price J.L."/>
            <person name="Sonnekus B."/>
            <person name="Thomas C."/>
            <person name="van der Nest A."/>
            <person name="van Dijk A."/>
            <person name="van Heerden A."/>
            <person name="van Vuuren N."/>
            <person name="Yilmaz N."/>
            <person name="Duong T.A."/>
            <person name="van der Merwe N.A."/>
            <person name="Wingfield M.J."/>
            <person name="Wingfield B.D."/>
        </authorList>
    </citation>
    <scope>NUCLEOTIDE SEQUENCE [LARGE SCALE GENOMIC DNA]</scope>
    <source>
        <strain evidence="8 9">CMW 5346</strain>
    </source>
</reference>
<evidence type="ECO:0000256" key="3">
    <source>
        <dbReference type="ARBA" id="ARBA00022895"/>
    </source>
</evidence>
<comment type="subcellular location">
    <subcellularLocation>
        <location evidence="5">Nucleus</location>
    </subcellularLocation>
    <subcellularLocation>
        <location evidence="5">Chromosome</location>
        <location evidence="5">Telomere</location>
    </subcellularLocation>
</comment>
<feature type="region of interest" description="Disordered" evidence="6">
    <location>
        <begin position="495"/>
        <end position="724"/>
    </location>
</feature>
<dbReference type="InterPro" id="IPR015010">
    <property type="entry name" value="TERF2IP_Myb"/>
</dbReference>
<dbReference type="InterPro" id="IPR039595">
    <property type="entry name" value="TE2IP/Rap1"/>
</dbReference>
<evidence type="ECO:0000313" key="9">
    <source>
        <dbReference type="Proteomes" id="UP001583186"/>
    </source>
</evidence>
<feature type="region of interest" description="Disordered" evidence="6">
    <location>
        <begin position="189"/>
        <end position="269"/>
    </location>
</feature>
<feature type="compositionally biased region" description="Polar residues" evidence="6">
    <location>
        <begin position="348"/>
        <end position="363"/>
    </location>
</feature>
<dbReference type="InterPro" id="IPR009057">
    <property type="entry name" value="Homeodomain-like_sf"/>
</dbReference>
<evidence type="ECO:0000256" key="6">
    <source>
        <dbReference type="SAM" id="MobiDB-lite"/>
    </source>
</evidence>
<dbReference type="PROSITE" id="PS50172">
    <property type="entry name" value="BRCT"/>
    <property type="match status" value="1"/>
</dbReference>
<dbReference type="InterPro" id="IPR001357">
    <property type="entry name" value="BRCT_dom"/>
</dbReference>
<feature type="compositionally biased region" description="Basic and acidic residues" evidence="6">
    <location>
        <begin position="230"/>
        <end position="243"/>
    </location>
</feature>
<feature type="region of interest" description="Disordered" evidence="6">
    <location>
        <begin position="335"/>
        <end position="375"/>
    </location>
</feature>
<feature type="compositionally biased region" description="Acidic residues" evidence="6">
    <location>
        <begin position="573"/>
        <end position="595"/>
    </location>
</feature>
<dbReference type="InterPro" id="IPR036420">
    <property type="entry name" value="BRCT_dom_sf"/>
</dbReference>
<feature type="compositionally biased region" description="Basic and acidic residues" evidence="6">
    <location>
        <begin position="258"/>
        <end position="269"/>
    </location>
</feature>
<feature type="compositionally biased region" description="Acidic residues" evidence="6">
    <location>
        <begin position="645"/>
        <end position="663"/>
    </location>
</feature>
<evidence type="ECO:0000259" key="7">
    <source>
        <dbReference type="PROSITE" id="PS50172"/>
    </source>
</evidence>
<keyword evidence="3 5" id="KW-0779">Telomere</keyword>
<evidence type="ECO:0000313" key="8">
    <source>
        <dbReference type="EMBL" id="KAL1888638.1"/>
    </source>
</evidence>
<evidence type="ECO:0000256" key="5">
    <source>
        <dbReference type="RuleBase" id="RU367107"/>
    </source>
</evidence>
<sequence length="724" mass="81990">MPFSFEGLKFYVSINAPNRTKKAIQDNGGIVTADERKANIRITDPSRPIPSYSSGDYYSYEWVLDSVRQQRQIDETPYKIDRPVAVPPPPQPASRPQARAPEPTARSDGLIYAPANSQRRHRNAFTYEDDRILRDWVMEEARIALRRDEKFLDRGNDMYKRLEKKYPHHTFHSWRNRWLTKLALTTNIPVAKRQEPRSRPPRVEPPQEESEEEIEDVPDVQPASQASPEQPREATPEAPREEPQGQQRDNAQEAAQEEPAHDENSGRPDELFFMNYTDYYILARAYSAWKREKRESGISPKPTETFFKKLHEQHPDVSVKDFRRRYHRLRNLYTKSNATPAGSPVKATATTAASPSVNHQNDVPNGEQEEGADDNADEMEVDGLDLDDDAILNGVGDHDSAQQEFQKCLDDYNDYLTLYVPPSFYIGGRFLDTYSLWTALQDSVDDNDRIDWGAVIETLGLDRAKHPQLASQLSAWYDLNLKEFRSFWNKYKEAVEEAEEEESEDDEEAEGEGGEEEEGEEAEDEPSGSARRSTGTGFVSSILGIFGGGGSSGSTQAPESPSKHVRFSGAQAAEEEEESAQEDEEDDDDDEEDDFETRRVTRSASQQLQTPKKQKQRQTPKKAALEPETQDFAFDPETQAPLDLAGDDEIEDMEEDEENEEEDWRPLSSSKKATPARQLRTEERVVAAVPQSLPPPGSAKRKRTAAAASSTATPAKRLQRKSMA</sequence>
<dbReference type="Pfam" id="PF08914">
    <property type="entry name" value="Myb_Rap1"/>
    <property type="match status" value="1"/>
</dbReference>
<proteinExistence type="inferred from homology"/>
<gene>
    <name evidence="8" type="ORF">Sste5346_009430</name>
</gene>
<organism evidence="8 9">
    <name type="scientific">Sporothrix stenoceras</name>
    <dbReference type="NCBI Taxonomy" id="5173"/>
    <lineage>
        <taxon>Eukaryota</taxon>
        <taxon>Fungi</taxon>
        <taxon>Dikarya</taxon>
        <taxon>Ascomycota</taxon>
        <taxon>Pezizomycotina</taxon>
        <taxon>Sordariomycetes</taxon>
        <taxon>Sordariomycetidae</taxon>
        <taxon>Ophiostomatales</taxon>
        <taxon>Ophiostomataceae</taxon>
        <taxon>Sporothrix</taxon>
    </lineage>
</organism>
<dbReference type="EMBL" id="JAWCUI010000088">
    <property type="protein sequence ID" value="KAL1888638.1"/>
    <property type="molecule type" value="Genomic_DNA"/>
</dbReference>
<feature type="compositionally biased region" description="Low complexity" evidence="6">
    <location>
        <begin position="94"/>
        <end position="103"/>
    </location>
</feature>
<feature type="compositionally biased region" description="Basic and acidic residues" evidence="6">
    <location>
        <begin position="192"/>
        <end position="202"/>
    </location>
</feature>
<feature type="compositionally biased region" description="Acidic residues" evidence="6">
    <location>
        <begin position="206"/>
        <end position="218"/>
    </location>
</feature>
<keyword evidence="9" id="KW-1185">Reference proteome</keyword>
<keyword evidence="2 5" id="KW-0158">Chromosome</keyword>
<dbReference type="CDD" id="cd11655">
    <property type="entry name" value="rap1_myb-like"/>
    <property type="match status" value="1"/>
</dbReference>
<comment type="subunit">
    <text evidence="5">Homodimer.</text>
</comment>
<feature type="compositionally biased region" description="Acidic residues" evidence="6">
    <location>
        <begin position="496"/>
        <end position="526"/>
    </location>
</feature>
<feature type="compositionally biased region" description="Low complexity" evidence="6">
    <location>
        <begin position="705"/>
        <end position="716"/>
    </location>
</feature>
<name>A0ABR3YJZ2_9PEZI</name>
<feature type="domain" description="BRCT" evidence="7">
    <location>
        <begin position="1"/>
        <end position="80"/>
    </location>
</feature>
<keyword evidence="4 5" id="KW-0539">Nucleus</keyword>
<accession>A0ABR3YJZ2</accession>